<evidence type="ECO:0000313" key="2">
    <source>
        <dbReference type="EMBL" id="AVI43816.1"/>
    </source>
</evidence>
<sequence length="173" mass="18887">MPAVLRRHGESARRTVAASAAVDLDFRHQTLAVRPETACGFGGAPRLSRLAECGSTTGQRSWPGAKVSSMGVLLKPLRVKRDITAERRRESRQTAGSKQGRRGKEMRAARQRGRFSGRRRAVFRGAARRGQVPRRLNVSSDGYSENGGRYRVYVNVPRGNGSQTSAGDSSAFC</sequence>
<feature type="region of interest" description="Disordered" evidence="1">
    <location>
        <begin position="154"/>
        <end position="173"/>
    </location>
</feature>
<feature type="compositionally biased region" description="Basic residues" evidence="1">
    <location>
        <begin position="109"/>
        <end position="122"/>
    </location>
</feature>
<dbReference type="EMBL" id="MG700550">
    <property type="protein sequence ID" value="AVI43816.1"/>
    <property type="molecule type" value="Genomic_DNA"/>
</dbReference>
<proteinExistence type="predicted"/>
<feature type="region of interest" description="Disordered" evidence="1">
    <location>
        <begin position="83"/>
        <end position="143"/>
    </location>
</feature>
<geneLocation type="plasmid" evidence="2">
    <name>pUJ-84KPC</name>
</geneLocation>
<feature type="compositionally biased region" description="Basic and acidic residues" evidence="1">
    <location>
        <begin position="83"/>
        <end position="92"/>
    </location>
</feature>
<name>A0A2P1BQ07_KLEPN</name>
<dbReference type="AlphaFoldDB" id="A0A2P1BQ07"/>
<feature type="compositionally biased region" description="Polar residues" evidence="1">
    <location>
        <begin position="160"/>
        <end position="173"/>
    </location>
</feature>
<reference evidence="2" key="1">
    <citation type="submission" date="2017-12" db="EMBL/GenBank/DDBJ databases">
        <title>Insights into the successfully spreading KPC-encoding IncII plasmids.</title>
        <authorList>
            <person name="Brandt C."/>
            <person name="Pletz M.W."/>
            <person name="Makarewicz O."/>
        </authorList>
    </citation>
    <scope>NUCLEOTIDE SEQUENCE</scope>
    <source>
        <strain evidence="2">St015788/2</strain>
        <plasmid evidence="2">pUJ-84KPC</plasmid>
    </source>
</reference>
<protein>
    <submittedName>
        <fullName evidence="2">Uncharacterized protein</fullName>
    </submittedName>
</protein>
<evidence type="ECO:0000256" key="1">
    <source>
        <dbReference type="SAM" id="MobiDB-lite"/>
    </source>
</evidence>
<organism evidence="2">
    <name type="scientific">Klebsiella pneumoniae</name>
    <dbReference type="NCBI Taxonomy" id="573"/>
    <lineage>
        <taxon>Bacteria</taxon>
        <taxon>Pseudomonadati</taxon>
        <taxon>Pseudomonadota</taxon>
        <taxon>Gammaproteobacteria</taxon>
        <taxon>Enterobacterales</taxon>
        <taxon>Enterobacteriaceae</taxon>
        <taxon>Klebsiella/Raoultella group</taxon>
        <taxon>Klebsiella</taxon>
        <taxon>Klebsiella pneumoniae complex</taxon>
    </lineage>
</organism>
<accession>A0A2P1BQ07</accession>
<keyword evidence="2" id="KW-0614">Plasmid</keyword>